<keyword evidence="5" id="KW-0677">Repeat</keyword>
<dbReference type="Proteomes" id="UP000198324">
    <property type="component" value="Unassembled WGS sequence"/>
</dbReference>
<dbReference type="PROSITE" id="PS00198">
    <property type="entry name" value="4FE4S_FER_1"/>
    <property type="match status" value="2"/>
</dbReference>
<keyword evidence="9" id="KW-0520">NAD</keyword>
<dbReference type="Pfam" id="PF12838">
    <property type="entry name" value="Fer4_7"/>
    <property type="match status" value="1"/>
</dbReference>
<evidence type="ECO:0000256" key="2">
    <source>
        <dbReference type="ARBA" id="ARBA00022485"/>
    </source>
</evidence>
<organism evidence="13 14">
    <name type="scientific">Humidesulfovibrio mexicanus</name>
    <dbReference type="NCBI Taxonomy" id="147047"/>
    <lineage>
        <taxon>Bacteria</taxon>
        <taxon>Pseudomonadati</taxon>
        <taxon>Thermodesulfobacteriota</taxon>
        <taxon>Desulfovibrionia</taxon>
        <taxon>Desulfovibrionales</taxon>
        <taxon>Desulfovibrionaceae</taxon>
        <taxon>Humidesulfovibrio</taxon>
    </lineage>
</organism>
<sequence>MKMLPTVISNLFSKPATRNYPFEVREPFEHARGELVNDIDRCIFCGMCQRKCPSLCITVSKEGTTGTWTLDSFSCIGCGICVDNCPVSCLKQQPNHRPVTAVRGDIVLTGKLPEKPAKKTEKAPAQ</sequence>
<dbReference type="AlphaFoldDB" id="A0A239B118"/>
<dbReference type="GO" id="GO:0046872">
    <property type="term" value="F:metal ion binding"/>
    <property type="evidence" value="ECO:0007669"/>
    <property type="project" value="UniProtKB-KW"/>
</dbReference>
<evidence type="ECO:0000256" key="4">
    <source>
        <dbReference type="ARBA" id="ARBA00022723"/>
    </source>
</evidence>
<keyword evidence="4" id="KW-0479">Metal-binding</keyword>
<dbReference type="GO" id="GO:0048038">
    <property type="term" value="F:quinone binding"/>
    <property type="evidence" value="ECO:0007669"/>
    <property type="project" value="UniProtKB-KW"/>
</dbReference>
<dbReference type="GO" id="GO:0016651">
    <property type="term" value="F:oxidoreductase activity, acting on NAD(P)H"/>
    <property type="evidence" value="ECO:0007669"/>
    <property type="project" value="InterPro"/>
</dbReference>
<keyword evidence="13" id="KW-0456">Lyase</keyword>
<keyword evidence="3" id="KW-0874">Quinone</keyword>
<evidence type="ECO:0000259" key="12">
    <source>
        <dbReference type="PROSITE" id="PS51379"/>
    </source>
</evidence>
<accession>A0A239B118</accession>
<dbReference type="InterPro" id="IPR017896">
    <property type="entry name" value="4Fe4S_Fe-S-bd"/>
</dbReference>
<keyword evidence="6" id="KW-1278">Translocase</keyword>
<keyword evidence="14" id="KW-1185">Reference proteome</keyword>
<reference evidence="13 14" key="1">
    <citation type="submission" date="2017-06" db="EMBL/GenBank/DDBJ databases">
        <authorList>
            <person name="Kim H.J."/>
            <person name="Triplett B.A."/>
        </authorList>
    </citation>
    <scope>NUCLEOTIDE SEQUENCE [LARGE SCALE GENOMIC DNA]</scope>
    <source>
        <strain evidence="13 14">DSM 13116</strain>
    </source>
</reference>
<evidence type="ECO:0000256" key="6">
    <source>
        <dbReference type="ARBA" id="ARBA00022967"/>
    </source>
</evidence>
<dbReference type="Gene3D" id="3.30.70.3270">
    <property type="match status" value="1"/>
</dbReference>
<dbReference type="GO" id="GO:0016020">
    <property type="term" value="C:membrane"/>
    <property type="evidence" value="ECO:0007669"/>
    <property type="project" value="InterPro"/>
</dbReference>
<evidence type="ECO:0000313" key="14">
    <source>
        <dbReference type="Proteomes" id="UP000198324"/>
    </source>
</evidence>
<keyword evidence="10 13" id="KW-0830">Ubiquinone</keyword>
<evidence type="ECO:0000256" key="7">
    <source>
        <dbReference type="ARBA" id="ARBA00023004"/>
    </source>
</evidence>
<dbReference type="EMBL" id="FZOC01000004">
    <property type="protein sequence ID" value="SNS01500.1"/>
    <property type="molecule type" value="Genomic_DNA"/>
</dbReference>
<proteinExistence type="predicted"/>
<evidence type="ECO:0000256" key="9">
    <source>
        <dbReference type="ARBA" id="ARBA00023027"/>
    </source>
</evidence>
<keyword evidence="7" id="KW-0408">Iron</keyword>
<keyword evidence="2" id="KW-0004">4Fe-4S</keyword>
<dbReference type="SUPFAM" id="SSF54862">
    <property type="entry name" value="4Fe-4S ferredoxins"/>
    <property type="match status" value="1"/>
</dbReference>
<dbReference type="GO" id="GO:0051539">
    <property type="term" value="F:4 iron, 4 sulfur cluster binding"/>
    <property type="evidence" value="ECO:0007669"/>
    <property type="project" value="UniProtKB-KW"/>
</dbReference>
<dbReference type="GO" id="GO:0016829">
    <property type="term" value="F:lyase activity"/>
    <property type="evidence" value="ECO:0007669"/>
    <property type="project" value="UniProtKB-KW"/>
</dbReference>
<evidence type="ECO:0000313" key="13">
    <source>
        <dbReference type="EMBL" id="SNS01500.1"/>
    </source>
</evidence>
<evidence type="ECO:0000256" key="3">
    <source>
        <dbReference type="ARBA" id="ARBA00022719"/>
    </source>
</evidence>
<dbReference type="InterPro" id="IPR017900">
    <property type="entry name" value="4Fe4S_Fe_S_CS"/>
</dbReference>
<keyword evidence="8" id="KW-0411">Iron-sulfur</keyword>
<dbReference type="RefSeq" id="WP_089274554.1">
    <property type="nucleotide sequence ID" value="NZ_FZOC01000004.1"/>
</dbReference>
<gene>
    <name evidence="13" type="ORF">SAMN04488503_2355</name>
</gene>
<dbReference type="PANTHER" id="PTHR10849:SF24">
    <property type="entry name" value="NADH-QUINONE OXIDOREDUCTASE SUBUNIT I 2"/>
    <property type="match status" value="1"/>
</dbReference>
<evidence type="ECO:0000256" key="11">
    <source>
        <dbReference type="ARBA" id="ARBA00023136"/>
    </source>
</evidence>
<evidence type="ECO:0000256" key="1">
    <source>
        <dbReference type="ARBA" id="ARBA00022475"/>
    </source>
</evidence>
<feature type="domain" description="4Fe-4S ferredoxin-type" evidence="12">
    <location>
        <begin position="33"/>
        <end position="62"/>
    </location>
</feature>
<dbReference type="PROSITE" id="PS51379">
    <property type="entry name" value="4FE4S_FER_2"/>
    <property type="match status" value="2"/>
</dbReference>
<feature type="domain" description="4Fe-4S ferredoxin-type" evidence="12">
    <location>
        <begin position="66"/>
        <end position="95"/>
    </location>
</feature>
<dbReference type="PANTHER" id="PTHR10849">
    <property type="entry name" value="NADH DEHYDROGENASE UBIQUINONE IRON-SULFUR PROTEIN 8, MITOCHONDRIAL"/>
    <property type="match status" value="1"/>
</dbReference>
<dbReference type="InterPro" id="IPR010226">
    <property type="entry name" value="NADH_quinone_OxRdtase_chainI"/>
</dbReference>
<evidence type="ECO:0000256" key="8">
    <source>
        <dbReference type="ARBA" id="ARBA00023014"/>
    </source>
</evidence>
<evidence type="ECO:0000256" key="5">
    <source>
        <dbReference type="ARBA" id="ARBA00022737"/>
    </source>
</evidence>
<name>A0A239B118_9BACT</name>
<dbReference type="OrthoDB" id="9808559at2"/>
<protein>
    <submittedName>
        <fullName evidence="13">Formate hydrogenlyase subunit 6/NADH:ubiquinone oxidoreductase subunit (Chain I)</fullName>
    </submittedName>
</protein>
<keyword evidence="1" id="KW-1003">Cell membrane</keyword>
<evidence type="ECO:0000256" key="10">
    <source>
        <dbReference type="ARBA" id="ARBA00023075"/>
    </source>
</evidence>
<keyword evidence="11" id="KW-0472">Membrane</keyword>